<gene>
    <name evidence="3" type="ORF">FEM33_23760</name>
</gene>
<sequence length="400" mass="45220">MYKPGSATYEFILSCLFMTVKAMRLRIGCIYSMIWISFYVLTGCSSRRDLNPIDNPDISVDTFKLLDCNSILSDPAISDTALIRIKDKLFSESKRFKQESIIPIDRIQDVKGIYRTANNYIGQSINLNYTFTAIHNDTLKRRPFIMFMHEGAFLYGSMDNELGKAHAFAQRGFAAASINYRLGFNGGQESNICGSNKQEIIMAIYRSVQDGYAALGYFLQRSKEFGIDESQIFLAGSSAGAIAIAAMVYMNESDFEALEPGIVKLLGKLDPCDISSRVNIRALLTNTGFGLLNSTYITKANARPTLFFQRSGDNILPYEKGNIFFCPLYPAICGAKTTSEKLKDLKIPFELNFEPEQGHNLNYSETYVIDRYIQFIGRIWSRNKRQVINERYKVVSDQSL</sequence>
<feature type="domain" description="BD-FAE-like" evidence="2">
    <location>
        <begin position="140"/>
        <end position="252"/>
    </location>
</feature>
<dbReference type="InterPro" id="IPR050300">
    <property type="entry name" value="GDXG_lipolytic_enzyme"/>
</dbReference>
<name>A0A5M8Q9S5_9BACT</name>
<keyword evidence="1 3" id="KW-0378">Hydrolase</keyword>
<dbReference type="Gene3D" id="3.40.50.1820">
    <property type="entry name" value="alpha/beta hydrolase"/>
    <property type="match status" value="1"/>
</dbReference>
<evidence type="ECO:0000313" key="3">
    <source>
        <dbReference type="EMBL" id="KAA6432737.1"/>
    </source>
</evidence>
<comment type="caution">
    <text evidence="3">The sequence shown here is derived from an EMBL/GenBank/DDBJ whole genome shotgun (WGS) entry which is preliminary data.</text>
</comment>
<dbReference type="SUPFAM" id="SSF53474">
    <property type="entry name" value="alpha/beta-Hydrolases"/>
    <property type="match status" value="1"/>
</dbReference>
<evidence type="ECO:0000256" key="1">
    <source>
        <dbReference type="ARBA" id="ARBA00022801"/>
    </source>
</evidence>
<accession>A0A5M8Q9S5</accession>
<keyword evidence="4" id="KW-1185">Reference proteome</keyword>
<dbReference type="AlphaFoldDB" id="A0A5M8Q9S5"/>
<protein>
    <submittedName>
        <fullName evidence="3">Alpha/beta hydrolase fold domain-containing protein</fullName>
    </submittedName>
</protein>
<evidence type="ECO:0000313" key="4">
    <source>
        <dbReference type="Proteomes" id="UP000323994"/>
    </source>
</evidence>
<dbReference type="GO" id="GO:0016787">
    <property type="term" value="F:hydrolase activity"/>
    <property type="evidence" value="ECO:0007669"/>
    <property type="project" value="UniProtKB-KW"/>
</dbReference>
<reference evidence="3 4" key="1">
    <citation type="submission" date="2019-05" db="EMBL/GenBank/DDBJ databases">
        <authorList>
            <person name="Qu J.-H."/>
        </authorList>
    </citation>
    <scope>NUCLEOTIDE SEQUENCE [LARGE SCALE GENOMIC DNA]</scope>
    <source>
        <strain evidence="3 4">NS28</strain>
    </source>
</reference>
<dbReference type="PANTHER" id="PTHR48081">
    <property type="entry name" value="AB HYDROLASE SUPERFAMILY PROTEIN C4A8.06C"/>
    <property type="match status" value="1"/>
</dbReference>
<dbReference type="InterPro" id="IPR029058">
    <property type="entry name" value="AB_hydrolase_fold"/>
</dbReference>
<evidence type="ECO:0000259" key="2">
    <source>
        <dbReference type="Pfam" id="PF20434"/>
    </source>
</evidence>
<proteinExistence type="predicted"/>
<dbReference type="Proteomes" id="UP000323994">
    <property type="component" value="Unassembled WGS sequence"/>
</dbReference>
<dbReference type="Pfam" id="PF20434">
    <property type="entry name" value="BD-FAE"/>
    <property type="match status" value="1"/>
</dbReference>
<dbReference type="EMBL" id="VBSN01000071">
    <property type="protein sequence ID" value="KAA6432737.1"/>
    <property type="molecule type" value="Genomic_DNA"/>
</dbReference>
<dbReference type="InterPro" id="IPR049492">
    <property type="entry name" value="BD-FAE-like_dom"/>
</dbReference>
<organism evidence="3 4">
    <name type="scientific">Dyadobacter flavalbus</name>
    <dbReference type="NCBI Taxonomy" id="2579942"/>
    <lineage>
        <taxon>Bacteria</taxon>
        <taxon>Pseudomonadati</taxon>
        <taxon>Bacteroidota</taxon>
        <taxon>Cytophagia</taxon>
        <taxon>Cytophagales</taxon>
        <taxon>Spirosomataceae</taxon>
        <taxon>Dyadobacter</taxon>
    </lineage>
</organism>